<dbReference type="AlphaFoldDB" id="A0A2M8KUF3"/>
<dbReference type="InterPro" id="IPR001347">
    <property type="entry name" value="SIS_dom"/>
</dbReference>
<sequence>MNDTALQSIELIPEQAKQALAEAAAVNFPDSFREAENMVIAGMGGSMYVFYVLESLYKTFLTRPLSKLNTYTLPNFVGPKTLFIASSYSGTTEEVIYNLKEAHKAGAMCVAVSNGGELIAIQKEHNAPYYQFEPKHNPSGQPRMGQGYMLFGCASILEQLGYLNSTTDISVLDEIAGVKEAMSREARELATKLKGVIPVYVASDHLSGNAHIVRNQTNETAKLFADYNTIPELNHHLMEGLKNPPDKKLAFVFIDSELYINRNRERLNLTREVVEKNGVGAYTYTVKTSTRIAQFVEVLMWGGYLTYYLAADYKENPNAIPWVDYFKEKLGTLKDIR</sequence>
<dbReference type="Proteomes" id="UP000231569">
    <property type="component" value="Unassembled WGS sequence"/>
</dbReference>
<dbReference type="GO" id="GO:0097367">
    <property type="term" value="F:carbohydrate derivative binding"/>
    <property type="evidence" value="ECO:0007669"/>
    <property type="project" value="InterPro"/>
</dbReference>
<keyword evidence="2" id="KW-0413">Isomerase</keyword>
<protein>
    <recommendedName>
        <fullName evidence="3">SIS domain-containing protein</fullName>
    </recommendedName>
</protein>
<dbReference type="GO" id="GO:0005975">
    <property type="term" value="P:carbohydrate metabolic process"/>
    <property type="evidence" value="ECO:0007669"/>
    <property type="project" value="InterPro"/>
</dbReference>
<accession>A0A2M8KUF3</accession>
<dbReference type="InterPro" id="IPR019490">
    <property type="entry name" value="Glu6P/Mann6P_isomerase_C"/>
</dbReference>
<feature type="domain" description="SIS" evidence="3">
    <location>
        <begin position="28"/>
        <end position="175"/>
    </location>
</feature>
<proteinExistence type="inferred from homology"/>
<dbReference type="Gene3D" id="3.40.50.10490">
    <property type="entry name" value="Glucose-6-phosphate isomerase like protein, domain 1"/>
    <property type="match status" value="2"/>
</dbReference>
<comment type="similarity">
    <text evidence="1">Belongs to the PGI/PMI family.</text>
</comment>
<evidence type="ECO:0000259" key="3">
    <source>
        <dbReference type="PROSITE" id="PS51464"/>
    </source>
</evidence>
<evidence type="ECO:0000313" key="5">
    <source>
        <dbReference type="Proteomes" id="UP000231569"/>
    </source>
</evidence>
<dbReference type="InterPro" id="IPR046348">
    <property type="entry name" value="SIS_dom_sf"/>
</dbReference>
<organism evidence="4 5">
    <name type="scientific">Candidatus Roizmanbacteria bacterium CG10_big_fil_rev_8_21_14_0_10_45_7</name>
    <dbReference type="NCBI Taxonomy" id="1974854"/>
    <lineage>
        <taxon>Bacteria</taxon>
        <taxon>Candidatus Roizmaniibacteriota</taxon>
    </lineage>
</organism>
<reference evidence="5" key="1">
    <citation type="submission" date="2017-09" db="EMBL/GenBank/DDBJ databases">
        <title>Depth-based differentiation of microbial function through sediment-hosted aquifers and enrichment of novel symbionts in the deep terrestrial subsurface.</title>
        <authorList>
            <person name="Probst A.J."/>
            <person name="Ladd B."/>
            <person name="Jarett J.K."/>
            <person name="Geller-Mcgrath D.E."/>
            <person name="Sieber C.M.K."/>
            <person name="Emerson J.B."/>
            <person name="Anantharaman K."/>
            <person name="Thomas B.C."/>
            <person name="Malmstrom R."/>
            <person name="Stieglmeier M."/>
            <person name="Klingl A."/>
            <person name="Woyke T."/>
            <person name="Ryan C.M."/>
            <person name="Banfield J.F."/>
        </authorList>
    </citation>
    <scope>NUCLEOTIDE SEQUENCE [LARGE SCALE GENOMIC DNA]</scope>
</reference>
<evidence type="ECO:0000313" key="4">
    <source>
        <dbReference type="EMBL" id="PJE63562.1"/>
    </source>
</evidence>
<dbReference type="GO" id="GO:0004347">
    <property type="term" value="F:glucose-6-phosphate isomerase activity"/>
    <property type="evidence" value="ECO:0007669"/>
    <property type="project" value="InterPro"/>
</dbReference>
<evidence type="ECO:0000256" key="2">
    <source>
        <dbReference type="ARBA" id="ARBA00023235"/>
    </source>
</evidence>
<dbReference type="EMBL" id="PFEE01000057">
    <property type="protein sequence ID" value="PJE63562.1"/>
    <property type="molecule type" value="Genomic_DNA"/>
</dbReference>
<evidence type="ECO:0000256" key="1">
    <source>
        <dbReference type="ARBA" id="ARBA00010523"/>
    </source>
</evidence>
<dbReference type="PROSITE" id="PS51464">
    <property type="entry name" value="SIS"/>
    <property type="match status" value="1"/>
</dbReference>
<dbReference type="Pfam" id="PF10432">
    <property type="entry name" value="bact-PGI_C"/>
    <property type="match status" value="1"/>
</dbReference>
<gene>
    <name evidence="4" type="ORF">COU89_02595</name>
</gene>
<dbReference type="GO" id="GO:1901135">
    <property type="term" value="P:carbohydrate derivative metabolic process"/>
    <property type="evidence" value="ECO:0007669"/>
    <property type="project" value="InterPro"/>
</dbReference>
<comment type="caution">
    <text evidence="4">The sequence shown here is derived from an EMBL/GenBank/DDBJ whole genome shotgun (WGS) entry which is preliminary data.</text>
</comment>
<dbReference type="SUPFAM" id="SSF53697">
    <property type="entry name" value="SIS domain"/>
    <property type="match status" value="1"/>
</dbReference>
<dbReference type="GO" id="GO:0004476">
    <property type="term" value="F:mannose-6-phosphate isomerase activity"/>
    <property type="evidence" value="ECO:0007669"/>
    <property type="project" value="InterPro"/>
</dbReference>
<name>A0A2M8KUF3_9BACT</name>